<dbReference type="GO" id="GO:0016743">
    <property type="term" value="F:carboxyl- or carbamoyltransferase activity"/>
    <property type="evidence" value="ECO:0007669"/>
    <property type="project" value="UniProtKB-UniRule"/>
</dbReference>
<keyword evidence="14" id="KW-0808">Transferase</keyword>
<evidence type="ECO:0000256" key="10">
    <source>
        <dbReference type="PIRNR" id="PIRNR006256"/>
    </source>
</evidence>
<gene>
    <name evidence="14" type="primary">hypF</name>
    <name evidence="14" type="ORF">SAMEA4364220_01852</name>
</gene>
<comment type="pathway">
    <text evidence="1">Protein modification; [NiFe] hydrogenase maturation.</text>
</comment>
<dbReference type="FunFam" id="3.30.420.40:FF:000124">
    <property type="entry name" value="Carbamoyltransferase HypF"/>
    <property type="match status" value="1"/>
</dbReference>
<dbReference type="Proteomes" id="UP000215383">
    <property type="component" value="Chromosome 1"/>
</dbReference>
<feature type="domain" description="Acylphosphatase-like" evidence="12">
    <location>
        <begin position="10"/>
        <end position="95"/>
    </location>
</feature>
<evidence type="ECO:0000256" key="5">
    <source>
        <dbReference type="ARBA" id="ARBA00022723"/>
    </source>
</evidence>
<evidence type="ECO:0000256" key="6">
    <source>
        <dbReference type="ARBA" id="ARBA00022771"/>
    </source>
</evidence>
<comment type="similarity">
    <text evidence="2">Belongs to the acylphosphatase family.</text>
</comment>
<feature type="active site" evidence="11">
    <location>
        <position position="43"/>
    </location>
</feature>
<accession>A0A239U2V5</accession>
<evidence type="ECO:0000313" key="15">
    <source>
        <dbReference type="Proteomes" id="UP000215383"/>
    </source>
</evidence>
<keyword evidence="4" id="KW-0436">Ligase</keyword>
<comment type="similarity">
    <text evidence="3 10">Belongs to the carbamoyltransferase HypF family.</text>
</comment>
<dbReference type="GO" id="GO:0003725">
    <property type="term" value="F:double-stranded RNA binding"/>
    <property type="evidence" value="ECO:0007669"/>
    <property type="project" value="InterPro"/>
</dbReference>
<keyword evidence="7" id="KW-0862">Zinc</keyword>
<evidence type="ECO:0000256" key="1">
    <source>
        <dbReference type="ARBA" id="ARBA00004711"/>
    </source>
</evidence>
<dbReference type="Pfam" id="PF17788">
    <property type="entry name" value="HypF_C"/>
    <property type="match status" value="1"/>
</dbReference>
<dbReference type="Pfam" id="PF22521">
    <property type="entry name" value="HypF_C_2"/>
    <property type="match status" value="1"/>
</dbReference>
<dbReference type="InterPro" id="IPR051060">
    <property type="entry name" value="Carbamoyltrans_HypF-like"/>
</dbReference>
<evidence type="ECO:0000256" key="3">
    <source>
        <dbReference type="ARBA" id="ARBA00008097"/>
    </source>
</evidence>
<dbReference type="eggNOG" id="COG0068">
    <property type="taxonomic scope" value="Bacteria"/>
</dbReference>
<dbReference type="InterPro" id="IPR006070">
    <property type="entry name" value="Sua5-like_dom"/>
</dbReference>
<dbReference type="Pfam" id="PF01300">
    <property type="entry name" value="Sua5_yciO_yrdC"/>
    <property type="match status" value="1"/>
</dbReference>
<comment type="catalytic activity">
    <reaction evidence="9">
        <text>C-terminal L-cysteinyl-[HypE protein] + carbamoyl phosphate + ATP + H2O = C-terminal S-carboxamide-L-cysteinyl-[HypE protein] + AMP + phosphate + diphosphate + H(+)</text>
        <dbReference type="Rhea" id="RHEA:55636"/>
        <dbReference type="Rhea" id="RHEA-COMP:14247"/>
        <dbReference type="Rhea" id="RHEA-COMP:14392"/>
        <dbReference type="ChEBI" id="CHEBI:15377"/>
        <dbReference type="ChEBI" id="CHEBI:15378"/>
        <dbReference type="ChEBI" id="CHEBI:30616"/>
        <dbReference type="ChEBI" id="CHEBI:33019"/>
        <dbReference type="ChEBI" id="CHEBI:43474"/>
        <dbReference type="ChEBI" id="CHEBI:58228"/>
        <dbReference type="ChEBI" id="CHEBI:76913"/>
        <dbReference type="ChEBI" id="CHEBI:139126"/>
        <dbReference type="ChEBI" id="CHEBI:456215"/>
    </reaction>
</comment>
<protein>
    <recommendedName>
        <fullName evidence="10">Carbamoyltransferase</fullName>
        <ecNumber evidence="10">6.2.-.-</ecNumber>
    </recommendedName>
</protein>
<evidence type="ECO:0000256" key="11">
    <source>
        <dbReference type="PROSITE-ProRule" id="PRU00520"/>
    </source>
</evidence>
<dbReference type="SUPFAM" id="SSF55821">
    <property type="entry name" value="YrdC/RibB"/>
    <property type="match status" value="1"/>
</dbReference>
<dbReference type="PROSITE" id="PS51160">
    <property type="entry name" value="ACYLPHOSPHATASE_3"/>
    <property type="match status" value="1"/>
</dbReference>
<dbReference type="InterPro" id="IPR041440">
    <property type="entry name" value="HypF_C"/>
</dbReference>
<dbReference type="UniPathway" id="UPA00335"/>
<feature type="active site" evidence="11">
    <location>
        <position position="25"/>
    </location>
</feature>
<dbReference type="Gene3D" id="3.90.870.50">
    <property type="match status" value="1"/>
</dbReference>
<dbReference type="GO" id="GO:0016874">
    <property type="term" value="F:ligase activity"/>
    <property type="evidence" value="ECO:0007669"/>
    <property type="project" value="UniProtKB-UniRule"/>
</dbReference>
<dbReference type="RefSeq" id="WP_027889010.1">
    <property type="nucleotide sequence ID" value="NZ_LT906446.1"/>
</dbReference>
<evidence type="ECO:0000259" key="12">
    <source>
        <dbReference type="PROSITE" id="PS51160"/>
    </source>
</evidence>
<dbReference type="Gene3D" id="3.30.420.360">
    <property type="match status" value="1"/>
</dbReference>
<keyword evidence="11" id="KW-0378">Hydrolase</keyword>
<dbReference type="PIRSF" id="PIRSF006256">
    <property type="entry name" value="CMPcnvr_hdrg_mat"/>
    <property type="match status" value="1"/>
</dbReference>
<dbReference type="GO" id="GO:0003998">
    <property type="term" value="F:acylphosphatase activity"/>
    <property type="evidence" value="ECO:0007669"/>
    <property type="project" value="UniProtKB-EC"/>
</dbReference>
<dbReference type="Pfam" id="PF07503">
    <property type="entry name" value="zf-HYPF"/>
    <property type="match status" value="2"/>
</dbReference>
<dbReference type="GO" id="GO:0008270">
    <property type="term" value="F:zinc ion binding"/>
    <property type="evidence" value="ECO:0007669"/>
    <property type="project" value="UniProtKB-KW"/>
</dbReference>
<dbReference type="PANTHER" id="PTHR42959">
    <property type="entry name" value="CARBAMOYLTRANSFERASE"/>
    <property type="match status" value="1"/>
</dbReference>
<dbReference type="InterPro" id="IPR001792">
    <property type="entry name" value="Acylphosphatase-like_dom"/>
</dbReference>
<evidence type="ECO:0000313" key="14">
    <source>
        <dbReference type="EMBL" id="SNV03738.1"/>
    </source>
</evidence>
<dbReference type="InterPro" id="IPR004421">
    <property type="entry name" value="Carbamoyltransferase_HypF"/>
</dbReference>
<dbReference type="InterPro" id="IPR011125">
    <property type="entry name" value="Znf_HypF"/>
</dbReference>
<dbReference type="EC" id="6.2.-.-" evidence="10"/>
<dbReference type="InterPro" id="IPR017945">
    <property type="entry name" value="DHBP_synth_RibB-like_a/b_dom"/>
</dbReference>
<dbReference type="PANTHER" id="PTHR42959:SF1">
    <property type="entry name" value="CARBAMOYLTRANSFERASE HYPF"/>
    <property type="match status" value="1"/>
</dbReference>
<feature type="domain" description="YrdC-like" evidence="13">
    <location>
        <begin position="203"/>
        <end position="387"/>
    </location>
</feature>
<evidence type="ECO:0000256" key="8">
    <source>
        <dbReference type="ARBA" id="ARBA00047645"/>
    </source>
</evidence>
<evidence type="ECO:0000256" key="4">
    <source>
        <dbReference type="ARBA" id="ARBA00022598"/>
    </source>
</evidence>
<dbReference type="NCBIfam" id="TIGR00143">
    <property type="entry name" value="hypF"/>
    <property type="match status" value="1"/>
</dbReference>
<evidence type="ECO:0000256" key="2">
    <source>
        <dbReference type="ARBA" id="ARBA00005614"/>
    </source>
</evidence>
<organism evidence="14 15">
    <name type="scientific">Megamonas hypermegale</name>
    <dbReference type="NCBI Taxonomy" id="158847"/>
    <lineage>
        <taxon>Bacteria</taxon>
        <taxon>Bacillati</taxon>
        <taxon>Bacillota</taxon>
        <taxon>Negativicutes</taxon>
        <taxon>Selenomonadales</taxon>
        <taxon>Selenomonadaceae</taxon>
        <taxon>Megamonas</taxon>
    </lineage>
</organism>
<keyword evidence="15" id="KW-1185">Reference proteome</keyword>
<dbReference type="EMBL" id="LT906446">
    <property type="protein sequence ID" value="SNV03738.1"/>
    <property type="molecule type" value="Genomic_DNA"/>
</dbReference>
<sequence length="762" mass="85430">MGRTISGLKRYKIRVRGIVQGVGFRPFIYRLAKEHNLTGYVLNDSEGVLIEAQGEQLEQFLKGIKLLAPPASFVSDIDVKNLPLSGEEIDFIIKASPKAVERETLISPDLAICDDCRREINDKNNRRYRYAFTNCTNCGPRFSIVQDVPYDRKNTTMKDFIMCDECLAEYENPLNRRFHAQPNACEICGPHYRLFGETEIICDDVIAKAHDLIKQGAIVAVKGIGGYHLACDAFNSEAVAKLRQRKIREDKPFAVMATNMETIKKLCKVNDEEKKMLKSSSAPIVLLKKSEQYNLAEKVAPHNAYLGVMLAYAPIHCLLLNDDDVFVMTSANLSDEPIVYRDEEVFSHLKEIADYKLVHNRLINTRVDDSVVRIFKDKPILIRRSRGFAPAPINLGSLKCKEISVLACGPELKNTFCLTKNDKAFLSQHIGDLENMAVNNAYKESIALFKKLFDISPNLIACDMHPEYFSTKYAKQLNLPCVQVQHHHAHIASVLAEHDFNEKVIGVALDGTGYGDDGNIWGGEFMVADLLSYKRVGHFAYMPLPGGAKAVKEPWRLALYQAYDIYGDEIAEKYPELLKPNWRLLIQAAKNGLNAPLSSGAGRVFDTVSALLGICHKINYEGQAAIELERAAYDSDGEILPFDICMDDGQYILNLRQTYKSLYDLKLNKGLRYSAKSFHLTLAQAIGDIIDKIGIDTGIKTVVFSGGVCLNMTLMELLYNRLSHDFNLYMNEKVPVNDGGISLGQAAVALKRYKNDLVDLNV</sequence>
<dbReference type="SUPFAM" id="SSF54975">
    <property type="entry name" value="Acylphosphatase/BLUF domain-like"/>
    <property type="match status" value="1"/>
</dbReference>
<dbReference type="InterPro" id="IPR036046">
    <property type="entry name" value="Acylphosphatase-like_dom_sf"/>
</dbReference>
<keyword evidence="5" id="KW-0479">Metal-binding</keyword>
<comment type="catalytic activity">
    <reaction evidence="8 11">
        <text>an acyl phosphate + H2O = a carboxylate + phosphate + H(+)</text>
        <dbReference type="Rhea" id="RHEA:14965"/>
        <dbReference type="ChEBI" id="CHEBI:15377"/>
        <dbReference type="ChEBI" id="CHEBI:15378"/>
        <dbReference type="ChEBI" id="CHEBI:29067"/>
        <dbReference type="ChEBI" id="CHEBI:43474"/>
        <dbReference type="ChEBI" id="CHEBI:59918"/>
        <dbReference type="EC" id="3.6.1.7"/>
    </reaction>
</comment>
<reference evidence="14 15" key="1">
    <citation type="submission" date="2017-06" db="EMBL/GenBank/DDBJ databases">
        <authorList>
            <consortium name="Pathogen Informatics"/>
        </authorList>
    </citation>
    <scope>NUCLEOTIDE SEQUENCE [LARGE SCALE GENOMIC DNA]</scope>
    <source>
        <strain evidence="14 15">NCTC10570</strain>
    </source>
</reference>
<evidence type="ECO:0000256" key="9">
    <source>
        <dbReference type="ARBA" id="ARBA00048220"/>
    </source>
</evidence>
<dbReference type="Pfam" id="PF00708">
    <property type="entry name" value="Acylphosphatase"/>
    <property type="match status" value="1"/>
</dbReference>
<dbReference type="PROSITE" id="PS00150">
    <property type="entry name" value="ACYLPHOSPHATASE_1"/>
    <property type="match status" value="1"/>
</dbReference>
<keyword evidence="6" id="KW-0863">Zinc-finger</keyword>
<name>A0A239U2V5_9FIRM</name>
<proteinExistence type="inferred from homology"/>
<dbReference type="AlphaFoldDB" id="A0A239U2V5"/>
<dbReference type="Gene3D" id="3.30.420.40">
    <property type="match status" value="1"/>
</dbReference>
<dbReference type="GO" id="GO:0051604">
    <property type="term" value="P:protein maturation"/>
    <property type="evidence" value="ECO:0007669"/>
    <property type="project" value="TreeGrafter"/>
</dbReference>
<evidence type="ECO:0000256" key="7">
    <source>
        <dbReference type="ARBA" id="ARBA00022833"/>
    </source>
</evidence>
<dbReference type="InterPro" id="IPR017968">
    <property type="entry name" value="Acylphosphatase_CS"/>
</dbReference>
<dbReference type="Gene3D" id="3.30.110.120">
    <property type="match status" value="1"/>
</dbReference>
<dbReference type="PROSITE" id="PS51163">
    <property type="entry name" value="YRDC"/>
    <property type="match status" value="1"/>
</dbReference>
<evidence type="ECO:0000259" key="13">
    <source>
        <dbReference type="PROSITE" id="PS51163"/>
    </source>
</evidence>
<dbReference type="GeneID" id="78507840"/>
<dbReference type="InterPro" id="IPR055128">
    <property type="entry name" value="HypF_C_2"/>
</dbReference>